<dbReference type="InterPro" id="IPR013819">
    <property type="entry name" value="LipOase_C"/>
</dbReference>
<evidence type="ECO:0000256" key="10">
    <source>
        <dbReference type="ARBA" id="ARBA00023098"/>
    </source>
</evidence>
<evidence type="ECO:0000256" key="9">
    <source>
        <dbReference type="ARBA" id="ARBA00023004"/>
    </source>
</evidence>
<dbReference type="UniPathway" id="UPA00382"/>
<evidence type="ECO:0000256" key="8">
    <source>
        <dbReference type="ARBA" id="ARBA00023002"/>
    </source>
</evidence>
<comment type="cofactor">
    <cofactor evidence="1 13">
        <name>Fe cation</name>
        <dbReference type="ChEBI" id="CHEBI:24875"/>
    </cofactor>
</comment>
<dbReference type="OrthoDB" id="407298at2759"/>
<dbReference type="PROSITE" id="PS00081">
    <property type="entry name" value="LIPOXYGENASE_2"/>
    <property type="match status" value="1"/>
</dbReference>
<gene>
    <name evidence="19" type="primary">LOC111013426</name>
</gene>
<dbReference type="SUPFAM" id="SSF49723">
    <property type="entry name" value="Lipase/lipooxygenase domain (PLAT/LH2 domain)"/>
    <property type="match status" value="1"/>
</dbReference>
<keyword evidence="5 14" id="KW-0925">Oxylipin biosynthesis</keyword>
<dbReference type="KEGG" id="mcha:111013426"/>
<feature type="compositionally biased region" description="Basic and acidic residues" evidence="15">
    <location>
        <begin position="46"/>
        <end position="64"/>
    </location>
</feature>
<dbReference type="SUPFAM" id="SSF48484">
    <property type="entry name" value="Lipoxigenase"/>
    <property type="match status" value="1"/>
</dbReference>
<comment type="function">
    <text evidence="14">Plant lipoxygenase may be involved in a number of diverse aspects of plant physiology including growth and development, pest resistance, and senescence or responses to wounding.</text>
</comment>
<evidence type="ECO:0000256" key="15">
    <source>
        <dbReference type="SAM" id="MobiDB-lite"/>
    </source>
</evidence>
<dbReference type="Gene3D" id="4.10.375.10">
    <property type="entry name" value="Lipoxygenase-1, Domain 2"/>
    <property type="match status" value="1"/>
</dbReference>
<dbReference type="InterPro" id="IPR020834">
    <property type="entry name" value="LipOase_CS"/>
</dbReference>
<keyword evidence="7 13" id="KW-0223">Dioxygenase</keyword>
<evidence type="ECO:0000259" key="17">
    <source>
        <dbReference type="PROSITE" id="PS51393"/>
    </source>
</evidence>
<dbReference type="GeneID" id="111013426"/>
<keyword evidence="8 13" id="KW-0560">Oxidoreductase</keyword>
<keyword evidence="6" id="KW-0276">Fatty acid metabolism</keyword>
<dbReference type="GO" id="GO:0006633">
    <property type="term" value="P:fatty acid biosynthetic process"/>
    <property type="evidence" value="ECO:0007669"/>
    <property type="project" value="UniProtKB-KW"/>
</dbReference>
<comment type="similarity">
    <text evidence="2 13">Belongs to the lipoxygenase family.</text>
</comment>
<dbReference type="InterPro" id="IPR000907">
    <property type="entry name" value="LipOase"/>
</dbReference>
<organism evidence="18 19">
    <name type="scientific">Momordica charantia</name>
    <name type="common">Bitter gourd</name>
    <name type="synonym">Balsam pear</name>
    <dbReference type="NCBI Taxonomy" id="3673"/>
    <lineage>
        <taxon>Eukaryota</taxon>
        <taxon>Viridiplantae</taxon>
        <taxon>Streptophyta</taxon>
        <taxon>Embryophyta</taxon>
        <taxon>Tracheophyta</taxon>
        <taxon>Spermatophyta</taxon>
        <taxon>Magnoliopsida</taxon>
        <taxon>eudicotyledons</taxon>
        <taxon>Gunneridae</taxon>
        <taxon>Pentapetalae</taxon>
        <taxon>rosids</taxon>
        <taxon>fabids</taxon>
        <taxon>Cucurbitales</taxon>
        <taxon>Cucurbitaceae</taxon>
        <taxon>Momordiceae</taxon>
        <taxon>Momordica</taxon>
    </lineage>
</organism>
<reference evidence="19" key="1">
    <citation type="submission" date="2025-08" db="UniProtKB">
        <authorList>
            <consortium name="RefSeq"/>
        </authorList>
    </citation>
    <scope>IDENTIFICATION</scope>
    <source>
        <strain evidence="19">OHB3-1</strain>
    </source>
</reference>
<evidence type="ECO:0000256" key="14">
    <source>
        <dbReference type="RuleBase" id="RU003975"/>
    </source>
</evidence>
<dbReference type="InterPro" id="IPR036392">
    <property type="entry name" value="PLAT/LH2_dom_sf"/>
</dbReference>
<dbReference type="Pfam" id="PF01477">
    <property type="entry name" value="PLAT"/>
    <property type="match status" value="1"/>
</dbReference>
<proteinExistence type="inferred from homology"/>
<dbReference type="GO" id="GO:0016702">
    <property type="term" value="F:oxidoreductase activity, acting on single donors with incorporation of molecular oxygen, incorporation of two atoms of oxygen"/>
    <property type="evidence" value="ECO:0007669"/>
    <property type="project" value="InterPro"/>
</dbReference>
<feature type="region of interest" description="Disordered" evidence="15">
    <location>
        <begin position="40"/>
        <end position="68"/>
    </location>
</feature>
<dbReference type="PANTHER" id="PTHR11771">
    <property type="entry name" value="LIPOXYGENASE"/>
    <property type="match status" value="1"/>
</dbReference>
<dbReference type="GO" id="GO:0031408">
    <property type="term" value="P:oxylipin biosynthetic process"/>
    <property type="evidence" value="ECO:0007669"/>
    <property type="project" value="UniProtKB-UniRule"/>
</dbReference>
<evidence type="ECO:0000313" key="18">
    <source>
        <dbReference type="Proteomes" id="UP000504603"/>
    </source>
</evidence>
<dbReference type="Gene3D" id="3.10.450.60">
    <property type="match status" value="1"/>
</dbReference>
<keyword evidence="4 13" id="KW-0479">Metal-binding</keyword>
<evidence type="ECO:0000256" key="7">
    <source>
        <dbReference type="ARBA" id="ARBA00022964"/>
    </source>
</evidence>
<evidence type="ECO:0000256" key="4">
    <source>
        <dbReference type="ARBA" id="ARBA00022723"/>
    </source>
</evidence>
<evidence type="ECO:0000256" key="1">
    <source>
        <dbReference type="ARBA" id="ARBA00001962"/>
    </source>
</evidence>
<accession>A0A6J1CR06</accession>
<dbReference type="GO" id="GO:0034440">
    <property type="term" value="P:lipid oxidation"/>
    <property type="evidence" value="ECO:0007669"/>
    <property type="project" value="InterPro"/>
</dbReference>
<dbReference type="InterPro" id="IPR001246">
    <property type="entry name" value="LipOase_plant"/>
</dbReference>
<name>A0A6J1CR06_MOMCH</name>
<evidence type="ECO:0000256" key="6">
    <source>
        <dbReference type="ARBA" id="ARBA00022832"/>
    </source>
</evidence>
<keyword evidence="11 14" id="KW-0275">Fatty acid biosynthesis</keyword>
<evidence type="ECO:0000256" key="13">
    <source>
        <dbReference type="RuleBase" id="RU003974"/>
    </source>
</evidence>
<comment type="caution">
    <text evidence="12">Lacks conserved residue(s) required for the propagation of feature annotation.</text>
</comment>
<dbReference type="SMART" id="SM00308">
    <property type="entry name" value="LH2"/>
    <property type="match status" value="1"/>
</dbReference>
<evidence type="ECO:0000256" key="2">
    <source>
        <dbReference type="ARBA" id="ARBA00009419"/>
    </source>
</evidence>
<dbReference type="InterPro" id="IPR036226">
    <property type="entry name" value="LipOase_C_sf"/>
</dbReference>
<keyword evidence="18" id="KW-1185">Reference proteome</keyword>
<dbReference type="EC" id="1.13.11.-" evidence="14"/>
<dbReference type="AlphaFoldDB" id="A0A6J1CR06"/>
<keyword evidence="3 14" id="KW-0444">Lipid biosynthesis</keyword>
<dbReference type="Gene3D" id="2.60.60.20">
    <property type="entry name" value="PLAT/LH2 domain"/>
    <property type="match status" value="1"/>
</dbReference>
<dbReference type="Gene3D" id="1.20.245.10">
    <property type="entry name" value="Lipoxygenase-1, Domain 5"/>
    <property type="match status" value="1"/>
</dbReference>
<dbReference type="PROSITE" id="PS51393">
    <property type="entry name" value="LIPOXYGENASE_3"/>
    <property type="match status" value="1"/>
</dbReference>
<dbReference type="InterPro" id="IPR001024">
    <property type="entry name" value="PLAT/LH2_dom"/>
</dbReference>
<keyword evidence="10" id="KW-0443">Lipid metabolism</keyword>
<dbReference type="PROSITE" id="PS50095">
    <property type="entry name" value="PLAT"/>
    <property type="match status" value="1"/>
</dbReference>
<dbReference type="PROSITE" id="PS00711">
    <property type="entry name" value="LIPOXYGENASE_1"/>
    <property type="match status" value="1"/>
</dbReference>
<protein>
    <recommendedName>
        <fullName evidence="14">Lipoxygenase</fullName>
        <ecNumber evidence="14">1.13.11.-</ecNumber>
    </recommendedName>
</protein>
<feature type="domain" description="PLAT" evidence="16">
    <location>
        <begin position="8"/>
        <end position="135"/>
    </location>
</feature>
<evidence type="ECO:0000256" key="11">
    <source>
        <dbReference type="ARBA" id="ARBA00023160"/>
    </source>
</evidence>
<evidence type="ECO:0000313" key="19">
    <source>
        <dbReference type="RefSeq" id="XP_022143558.1"/>
    </source>
</evidence>
<dbReference type="PRINTS" id="PR00468">
    <property type="entry name" value="PLTLPOXGNASE"/>
</dbReference>
<dbReference type="InterPro" id="IPR020833">
    <property type="entry name" value="LipOase_Fe_BS"/>
</dbReference>
<evidence type="ECO:0000256" key="5">
    <source>
        <dbReference type="ARBA" id="ARBA00022767"/>
    </source>
</evidence>
<feature type="region of interest" description="Disordered" evidence="15">
    <location>
        <begin position="183"/>
        <end position="211"/>
    </location>
</feature>
<dbReference type="SMR" id="A0A6J1CR06"/>
<feature type="domain" description="Lipoxygenase" evidence="17">
    <location>
        <begin position="138"/>
        <end position="827"/>
    </location>
</feature>
<evidence type="ECO:0000256" key="3">
    <source>
        <dbReference type="ARBA" id="ARBA00022516"/>
    </source>
</evidence>
<evidence type="ECO:0000259" key="16">
    <source>
        <dbReference type="PROSITE" id="PS50095"/>
    </source>
</evidence>
<evidence type="ECO:0000256" key="12">
    <source>
        <dbReference type="PROSITE-ProRule" id="PRU00152"/>
    </source>
</evidence>
<dbReference type="InterPro" id="IPR027433">
    <property type="entry name" value="Lipoxygenase_dom_3"/>
</dbReference>
<dbReference type="PRINTS" id="PR00087">
    <property type="entry name" value="LIPOXYGENASE"/>
</dbReference>
<keyword evidence="9 13" id="KW-0408">Iron</keyword>
<comment type="pathway">
    <text evidence="14">Lipid metabolism; oxylipin biosynthesis.</text>
</comment>
<dbReference type="Gene3D" id="4.10.372.10">
    <property type="entry name" value="Lipoxygenase-1, Domain 3"/>
    <property type="match status" value="1"/>
</dbReference>
<sequence>MATDQRSAMKGVVVVVHDFGKSGPAKSLSLHIYSQTQLDPKTGKGRLSEKAKLEGWKTKKKGSDGSKSTSYKIKLKVESGFGIPGALVVTNQHKHKFFIKSAFLQTPNHPQIIHFECNSWVYPTNLTFTHCLFFSNTSYVPSQTPKPLVELRKEELAKLRGDSKGERKEWDRIYDYDCYDDIGNSQERSQPGGLLPYPRRGRTGQPPSNADCSNWKIESETNVAPDERMRHTKIIELASNSVEAALQFLFPTLKALNHQPQSTAHFKSFVELHNLFWAQKPNNLAQADQWTKQKLKKFLPQQLFQQILSQKHPFMYPLPQLLRENEWAWMDDDEFARQMLAGTNPVRITCLHKFPPESKTKVVSTIKESDIEHSLDGLTLQQAIEDRRILLLDHHDYLMPFLNRINNSGNVFAYASRTLLFLRTDSTLKPLAIELSLPYSEAEGEEISWVYLPAAEGMEAAMWHLARAHVAANDSVYHQLVSHWLHTHAVVEPFIIATRRQLSVMHPIYRLLNPHFKDTMHINSLYRSFMLKPDGIFEKILFSGKFSMELSSELYKEWRFDEQGLPADLLKRNMAVRDPRNPTGVRLIFPDYPYAEDGLEIWTAIKTWVKSFCSIFYGEDDSVRSDEELQAWWSEIRNVGHGDKSNESGWYEMTTLSDLVEALTTLIWTATGLHAAVNTGQYAYASYPLSRPTLCHNFIPSEGTVEYAELLSNPDKYYLEMLPGKFETAVAISLTKVLSNHTKDELYLGRKSSSNWTDNAMVKHYFSEFSKELKNIEKRIAERNKDPMRKNRSGPAKIPYKLLFPDTSNFSPKGGITGKGIPNSISI</sequence>
<dbReference type="Proteomes" id="UP000504603">
    <property type="component" value="Unplaced"/>
</dbReference>
<dbReference type="GO" id="GO:0046872">
    <property type="term" value="F:metal ion binding"/>
    <property type="evidence" value="ECO:0007669"/>
    <property type="project" value="UniProtKB-UniRule"/>
</dbReference>
<dbReference type="RefSeq" id="XP_022143558.1">
    <property type="nucleotide sequence ID" value="XM_022287866.1"/>
</dbReference>
<dbReference type="Pfam" id="PF00305">
    <property type="entry name" value="Lipoxygenase"/>
    <property type="match status" value="1"/>
</dbReference>